<keyword evidence="3" id="KW-1185">Reference proteome</keyword>
<dbReference type="Proteomes" id="UP000657372">
    <property type="component" value="Unassembled WGS sequence"/>
</dbReference>
<evidence type="ECO:0000313" key="3">
    <source>
        <dbReference type="Proteomes" id="UP000657372"/>
    </source>
</evidence>
<feature type="region of interest" description="Disordered" evidence="1">
    <location>
        <begin position="1"/>
        <end position="21"/>
    </location>
</feature>
<comment type="caution">
    <text evidence="2">The sequence shown here is derived from an EMBL/GenBank/DDBJ whole genome shotgun (WGS) entry which is preliminary data.</text>
</comment>
<feature type="compositionally biased region" description="Basic and acidic residues" evidence="1">
    <location>
        <begin position="92"/>
        <end position="126"/>
    </location>
</feature>
<sequence>MTIRDSSTNPPSPPPSADICTIAPNSALCQVLSPPTASEPVKPIQQASNEIIKTINSSTPKTDFDQLAFLDTKKQGDSSSGGSGPSASSSTPDEKKSDDKKADTKEVASNDKSGTKNEPTKKMYCN</sequence>
<gene>
    <name evidence="2" type="ORF">IXC47_10935</name>
</gene>
<reference evidence="2 3" key="1">
    <citation type="submission" date="2020-11" db="EMBL/GenBank/DDBJ databases">
        <title>WGS of Herminiimonas contaminans strain Marseille-Q4544 isolated from planarians Schmidtea mediterranea.</title>
        <authorList>
            <person name="Kangale L."/>
        </authorList>
    </citation>
    <scope>NUCLEOTIDE SEQUENCE [LARGE SCALE GENOMIC DNA]</scope>
    <source>
        <strain evidence="2 3">Marseille-Q4544</strain>
    </source>
</reference>
<name>A0ABS0EYG1_9BURK</name>
<dbReference type="EMBL" id="JADOEL010000007">
    <property type="protein sequence ID" value="MBF8178198.1"/>
    <property type="molecule type" value="Genomic_DNA"/>
</dbReference>
<evidence type="ECO:0000256" key="1">
    <source>
        <dbReference type="SAM" id="MobiDB-lite"/>
    </source>
</evidence>
<proteinExistence type="predicted"/>
<organism evidence="2 3">
    <name type="scientific">Herminiimonas contaminans</name>
    <dbReference type="NCBI Taxonomy" id="1111140"/>
    <lineage>
        <taxon>Bacteria</taxon>
        <taxon>Pseudomonadati</taxon>
        <taxon>Pseudomonadota</taxon>
        <taxon>Betaproteobacteria</taxon>
        <taxon>Burkholderiales</taxon>
        <taxon>Oxalobacteraceae</taxon>
        <taxon>Herminiimonas</taxon>
    </lineage>
</organism>
<accession>A0ABS0EYG1</accession>
<protein>
    <submittedName>
        <fullName evidence="2">Uncharacterized protein</fullName>
    </submittedName>
</protein>
<feature type="region of interest" description="Disordered" evidence="1">
    <location>
        <begin position="70"/>
        <end position="126"/>
    </location>
</feature>
<evidence type="ECO:0000313" key="2">
    <source>
        <dbReference type="EMBL" id="MBF8178198.1"/>
    </source>
</evidence>